<sequence>MNTTIDPKTSPRGGLYAALGLVLAALLLGVGGFMWFSGGAGNGGLSVGGPFTLQDGSGKTVTDRDFRGQYMLVYFGYTFCPDVCPTTLTAVADAMDKLGPAASRIRTVFITVDPARDTPAVVGKYAAAFGPNIVGLTGTPEEIAKVAREYRVYYAKHRTGPGPNDYAMDHSSVLYLMDPKGGFVAPVRADQSGDQIAAALRKLMG</sequence>
<proteinExistence type="inferred from homology"/>
<keyword evidence="5" id="KW-1133">Transmembrane helix</keyword>
<feature type="transmembrane region" description="Helical" evidence="5">
    <location>
        <begin position="15"/>
        <end position="36"/>
    </location>
</feature>
<evidence type="ECO:0000256" key="5">
    <source>
        <dbReference type="SAM" id="Phobius"/>
    </source>
</evidence>
<dbReference type="AlphaFoldDB" id="A0A2S6MVB2"/>
<keyword evidence="4" id="KW-1015">Disulfide bond</keyword>
<evidence type="ECO:0000256" key="4">
    <source>
        <dbReference type="PIRSR" id="PIRSR603782-2"/>
    </source>
</evidence>
<feature type="binding site" evidence="3">
    <location>
        <position position="170"/>
    </location>
    <ligand>
        <name>Cu cation</name>
        <dbReference type="ChEBI" id="CHEBI:23378"/>
    </ligand>
</feature>
<keyword evidence="5" id="KW-0812">Transmembrane</keyword>
<dbReference type="OrthoDB" id="9790194at2"/>
<dbReference type="GO" id="GO:0046872">
    <property type="term" value="F:metal ion binding"/>
    <property type="evidence" value="ECO:0007669"/>
    <property type="project" value="UniProtKB-KW"/>
</dbReference>
<comment type="similarity">
    <text evidence="1">Belongs to the SCO1/2 family.</text>
</comment>
<feature type="binding site" evidence="3">
    <location>
        <position position="80"/>
    </location>
    <ligand>
        <name>Cu cation</name>
        <dbReference type="ChEBI" id="CHEBI:23378"/>
    </ligand>
</feature>
<dbReference type="InterPro" id="IPR013766">
    <property type="entry name" value="Thioredoxin_domain"/>
</dbReference>
<protein>
    <recommendedName>
        <fullName evidence="6">Thioredoxin domain-containing protein</fullName>
    </recommendedName>
</protein>
<name>A0A2S6MVB2_RHOGL</name>
<keyword evidence="5" id="KW-0472">Membrane</keyword>
<dbReference type="Proteomes" id="UP000239724">
    <property type="component" value="Unassembled WGS sequence"/>
</dbReference>
<dbReference type="CDD" id="cd02968">
    <property type="entry name" value="SCO"/>
    <property type="match status" value="1"/>
</dbReference>
<keyword evidence="8" id="KW-1185">Reference proteome</keyword>
<evidence type="ECO:0000256" key="2">
    <source>
        <dbReference type="ARBA" id="ARBA00023008"/>
    </source>
</evidence>
<evidence type="ECO:0000256" key="1">
    <source>
        <dbReference type="ARBA" id="ARBA00010996"/>
    </source>
</evidence>
<dbReference type="FunFam" id="3.40.30.10:FF:000013">
    <property type="entry name" value="Blast:Protein SCO1 homolog, mitochondrial"/>
    <property type="match status" value="1"/>
</dbReference>
<dbReference type="InterPro" id="IPR036249">
    <property type="entry name" value="Thioredoxin-like_sf"/>
</dbReference>
<dbReference type="Gene3D" id="3.40.30.10">
    <property type="entry name" value="Glutaredoxin"/>
    <property type="match status" value="1"/>
</dbReference>
<reference evidence="7 8" key="1">
    <citation type="journal article" date="2018" name="Arch. Microbiol.">
        <title>New insights into the metabolic potential of the phototrophic purple bacterium Rhodopila globiformis DSM 161(T) from its draft genome sequence and evidence for a vanadium-dependent nitrogenase.</title>
        <authorList>
            <person name="Imhoff J.F."/>
            <person name="Rahn T."/>
            <person name="Kunzel S."/>
            <person name="Neulinger S.C."/>
        </authorList>
    </citation>
    <scope>NUCLEOTIDE SEQUENCE [LARGE SCALE GENOMIC DNA]</scope>
    <source>
        <strain evidence="7 8">DSM 161</strain>
    </source>
</reference>
<gene>
    <name evidence="7" type="ORF">CCS01_30225</name>
</gene>
<dbReference type="PROSITE" id="PS51352">
    <property type="entry name" value="THIOREDOXIN_2"/>
    <property type="match status" value="1"/>
</dbReference>
<comment type="caution">
    <text evidence="7">The sequence shown here is derived from an EMBL/GenBank/DDBJ whole genome shotgun (WGS) entry which is preliminary data.</text>
</comment>
<evidence type="ECO:0000259" key="6">
    <source>
        <dbReference type="PROSITE" id="PS51352"/>
    </source>
</evidence>
<dbReference type="PANTHER" id="PTHR12151:SF25">
    <property type="entry name" value="LINALOOL DEHYDRATASE_ISOMERASE DOMAIN-CONTAINING PROTEIN"/>
    <property type="match status" value="1"/>
</dbReference>
<dbReference type="RefSeq" id="WP_104522750.1">
    <property type="nucleotide sequence ID" value="NZ_NHRY01000270.1"/>
</dbReference>
<dbReference type="InterPro" id="IPR003782">
    <property type="entry name" value="SCO1/SenC"/>
</dbReference>
<organism evidence="7 8">
    <name type="scientific">Rhodopila globiformis</name>
    <name type="common">Rhodopseudomonas globiformis</name>
    <dbReference type="NCBI Taxonomy" id="1071"/>
    <lineage>
        <taxon>Bacteria</taxon>
        <taxon>Pseudomonadati</taxon>
        <taxon>Pseudomonadota</taxon>
        <taxon>Alphaproteobacteria</taxon>
        <taxon>Acetobacterales</taxon>
        <taxon>Acetobacteraceae</taxon>
        <taxon>Rhodopila</taxon>
    </lineage>
</organism>
<accession>A0A2S6MVB2</accession>
<dbReference type="SUPFAM" id="SSF52833">
    <property type="entry name" value="Thioredoxin-like"/>
    <property type="match status" value="1"/>
</dbReference>
<keyword evidence="3" id="KW-0479">Metal-binding</keyword>
<evidence type="ECO:0000313" key="7">
    <source>
        <dbReference type="EMBL" id="PPQ26303.1"/>
    </source>
</evidence>
<keyword evidence="2 3" id="KW-0186">Copper</keyword>
<feature type="binding site" evidence="3">
    <location>
        <position position="84"/>
    </location>
    <ligand>
        <name>Cu cation</name>
        <dbReference type="ChEBI" id="CHEBI:23378"/>
    </ligand>
</feature>
<evidence type="ECO:0000256" key="3">
    <source>
        <dbReference type="PIRSR" id="PIRSR603782-1"/>
    </source>
</evidence>
<dbReference type="Pfam" id="PF02630">
    <property type="entry name" value="SCO1-SenC"/>
    <property type="match status" value="1"/>
</dbReference>
<feature type="domain" description="Thioredoxin" evidence="6">
    <location>
        <begin position="42"/>
        <end position="205"/>
    </location>
</feature>
<feature type="disulfide bond" description="Redox-active" evidence="4">
    <location>
        <begin position="80"/>
        <end position="84"/>
    </location>
</feature>
<dbReference type="PANTHER" id="PTHR12151">
    <property type="entry name" value="ELECTRON TRANSPORT PROTIN SCO1/SENC FAMILY MEMBER"/>
    <property type="match status" value="1"/>
</dbReference>
<evidence type="ECO:0000313" key="8">
    <source>
        <dbReference type="Proteomes" id="UP000239724"/>
    </source>
</evidence>
<dbReference type="EMBL" id="NHRY01000270">
    <property type="protein sequence ID" value="PPQ26303.1"/>
    <property type="molecule type" value="Genomic_DNA"/>
</dbReference>